<protein>
    <submittedName>
        <fullName evidence="5">PDDEXK_1 domain-containing protein</fullName>
    </submittedName>
</protein>
<dbReference type="GO" id="GO:0006264">
    <property type="term" value="P:mitochondrial DNA replication"/>
    <property type="evidence" value="ECO:0007669"/>
    <property type="project" value="TreeGrafter"/>
</dbReference>
<evidence type="ECO:0000313" key="4">
    <source>
        <dbReference type="Proteomes" id="UP000274756"/>
    </source>
</evidence>
<dbReference type="Proteomes" id="UP000274756">
    <property type="component" value="Unassembled WGS sequence"/>
</dbReference>
<feature type="domain" description="PD-(D/E)XK endonuclease-like" evidence="1">
    <location>
        <begin position="97"/>
        <end position="240"/>
    </location>
</feature>
<dbReference type="AlphaFoldDB" id="A0A0N4UPL7"/>
<dbReference type="EMBL" id="UYYG01000136">
    <property type="protein sequence ID" value="VDN53493.1"/>
    <property type="molecule type" value="Genomic_DNA"/>
</dbReference>
<name>A0A0N4UPL7_DRAME</name>
<accession>A0A0N4UPL7</accession>
<organism evidence="3 5">
    <name type="scientific">Dracunculus medinensis</name>
    <name type="common">Guinea worm</name>
    <dbReference type="NCBI Taxonomy" id="318479"/>
    <lineage>
        <taxon>Eukaryota</taxon>
        <taxon>Metazoa</taxon>
        <taxon>Ecdysozoa</taxon>
        <taxon>Nematoda</taxon>
        <taxon>Chromadorea</taxon>
        <taxon>Rhabditida</taxon>
        <taxon>Spirurina</taxon>
        <taxon>Dracunculoidea</taxon>
        <taxon>Dracunculidae</taxon>
        <taxon>Dracunculus</taxon>
    </lineage>
</organism>
<dbReference type="GO" id="GO:0008297">
    <property type="term" value="F:single-stranded DNA exodeoxyribonuclease activity"/>
    <property type="evidence" value="ECO:0007669"/>
    <property type="project" value="TreeGrafter"/>
</dbReference>
<dbReference type="InterPro" id="IPR038726">
    <property type="entry name" value="PDDEXK_AddAB-type"/>
</dbReference>
<dbReference type="OrthoDB" id="5777131at2759"/>
<evidence type="ECO:0000313" key="5">
    <source>
        <dbReference type="WBParaSite" id="DME_0000990901-mRNA-1"/>
    </source>
</evidence>
<dbReference type="GO" id="GO:0005739">
    <property type="term" value="C:mitochondrion"/>
    <property type="evidence" value="ECO:0007669"/>
    <property type="project" value="TreeGrafter"/>
</dbReference>
<evidence type="ECO:0000313" key="2">
    <source>
        <dbReference type="EMBL" id="VDN53493.1"/>
    </source>
</evidence>
<gene>
    <name evidence="2" type="ORF">DME_LOCUS3466</name>
</gene>
<sequence length="300" mass="34314">MCTLLKTIAYGTRITPTIAKNIIGSFPERSLLDCAQVSFHDVERTSITRLHNGHYPSISAVLGCTQSQQQLYWWQLKMIKQLGGLAAFRKYMRERIDLGVRYHSFIQQLLTSWRKDGGNISEIHHRLLEKLDDGISGYARSASHILFSLQLSNEMRLEQFTTHHRLCYHGRFDAIIRYKDALFLMDWKTSSSGSKKEQSSVLSTMYNDPLQIAAYIGAVNSDPVYSDLPKIANGAVVVAKESGVCATVVEMNFREIEFLFGYRQLFQDYWQKWLKCLKKFWGELESRPSSQGTVSFISSG</sequence>
<reference evidence="2 4" key="2">
    <citation type="submission" date="2018-11" db="EMBL/GenBank/DDBJ databases">
        <authorList>
            <consortium name="Pathogen Informatics"/>
        </authorList>
    </citation>
    <scope>NUCLEOTIDE SEQUENCE [LARGE SCALE GENOMIC DNA]</scope>
</reference>
<dbReference type="WBParaSite" id="DME_0000990901-mRNA-1">
    <property type="protein sequence ID" value="DME_0000990901-mRNA-1"/>
    <property type="gene ID" value="DME_0000990901"/>
</dbReference>
<dbReference type="STRING" id="318479.A0A0N4UPL7"/>
<evidence type="ECO:0000313" key="3">
    <source>
        <dbReference type="Proteomes" id="UP000038040"/>
    </source>
</evidence>
<dbReference type="PANTHER" id="PTHR31340">
    <property type="entry name" value="MITOCHONDRIAL GENOME MAINTENANCE EXONUCLEASE 1"/>
    <property type="match status" value="1"/>
</dbReference>
<reference evidence="5" key="1">
    <citation type="submission" date="2017-02" db="UniProtKB">
        <authorList>
            <consortium name="WormBaseParasite"/>
        </authorList>
    </citation>
    <scope>IDENTIFICATION</scope>
</reference>
<proteinExistence type="predicted"/>
<dbReference type="Pfam" id="PF12705">
    <property type="entry name" value="PDDEXK_1"/>
    <property type="match status" value="1"/>
</dbReference>
<evidence type="ECO:0000259" key="1">
    <source>
        <dbReference type="Pfam" id="PF12705"/>
    </source>
</evidence>
<keyword evidence="4" id="KW-1185">Reference proteome</keyword>
<dbReference type="PANTHER" id="PTHR31340:SF3">
    <property type="entry name" value="MITOCHONDRIAL GENOME MAINTENANCE EXONUCLEASE 1"/>
    <property type="match status" value="1"/>
</dbReference>
<dbReference type="Proteomes" id="UP000038040">
    <property type="component" value="Unplaced"/>
</dbReference>